<proteinExistence type="predicted"/>
<dbReference type="PANTHER" id="PTHR42040">
    <property type="entry name" value="INNER KINETOCHORE SUBUNIT FTA4"/>
    <property type="match status" value="1"/>
</dbReference>
<dbReference type="RefSeq" id="XP_033686239.1">
    <property type="nucleotide sequence ID" value="XM_033825747.1"/>
</dbReference>
<feature type="compositionally biased region" description="Basic and acidic residues" evidence="1">
    <location>
        <begin position="15"/>
        <end position="31"/>
    </location>
</feature>
<dbReference type="Proteomes" id="UP000800094">
    <property type="component" value="Unassembled WGS sequence"/>
</dbReference>
<dbReference type="AlphaFoldDB" id="A0A6A6IKU0"/>
<accession>A0A6A6IKU0</accession>
<dbReference type="GO" id="GO:0031511">
    <property type="term" value="C:Mis6-Sim4 complex"/>
    <property type="evidence" value="ECO:0007669"/>
    <property type="project" value="InterPro"/>
</dbReference>
<feature type="region of interest" description="Disordered" evidence="1">
    <location>
        <begin position="1"/>
        <end position="39"/>
    </location>
</feature>
<dbReference type="PANTHER" id="PTHR42040:SF1">
    <property type="entry name" value="INNER KINETOCHORE SUBUNIT FTA4"/>
    <property type="match status" value="1"/>
</dbReference>
<reference evidence="2" key="1">
    <citation type="journal article" date="2020" name="Stud. Mycol.">
        <title>101 Dothideomycetes genomes: a test case for predicting lifestyles and emergence of pathogens.</title>
        <authorList>
            <person name="Haridas S."/>
            <person name="Albert R."/>
            <person name="Binder M."/>
            <person name="Bloem J."/>
            <person name="Labutti K."/>
            <person name="Salamov A."/>
            <person name="Andreopoulos B."/>
            <person name="Baker S."/>
            <person name="Barry K."/>
            <person name="Bills G."/>
            <person name="Bluhm B."/>
            <person name="Cannon C."/>
            <person name="Castanera R."/>
            <person name="Culley D."/>
            <person name="Daum C."/>
            <person name="Ezra D."/>
            <person name="Gonzalez J."/>
            <person name="Henrissat B."/>
            <person name="Kuo A."/>
            <person name="Liang C."/>
            <person name="Lipzen A."/>
            <person name="Lutzoni F."/>
            <person name="Magnuson J."/>
            <person name="Mondo S."/>
            <person name="Nolan M."/>
            <person name="Ohm R."/>
            <person name="Pangilinan J."/>
            <person name="Park H.-J."/>
            <person name="Ramirez L."/>
            <person name="Alfaro M."/>
            <person name="Sun H."/>
            <person name="Tritt A."/>
            <person name="Yoshinaga Y."/>
            <person name="Zwiers L.-H."/>
            <person name="Turgeon B."/>
            <person name="Goodwin S."/>
            <person name="Spatafora J."/>
            <person name="Crous P."/>
            <person name="Grigoriev I."/>
        </authorList>
    </citation>
    <scope>NUCLEOTIDE SEQUENCE</scope>
    <source>
        <strain evidence="2">CBS 122368</strain>
    </source>
</reference>
<sequence>MSTAVALQDMSPHAQRHDSVIRHRSISKPDVKPSMVTEEQDDWVNTPHDIDSSTLPLESRSFVPTSTYWISPHFLLSKNITILDLTQDMTVPYAGLTNAYKEEVQKTLKDHSFTPAFTCHRNNWLGLKYNITNDQGETVAEWKHPWSSVGEAVLTFPEDSPHSSHPISLRNKTWGLRTEGFTLNSQPYFWEMDSVWHSTNMTLYKVFGSGEYERKVEVGKYAQKWWGGIVTGGTVVVDEKELDGFIACLTLCVVVYSRQMTEHVVEQIDNFYWASGAREVDSEAADNITDVTDDGNALYQGDDLTQDDIISKLPTRWDTSADRSHSTSHDDEVTQDDYLTALTRLQSLSARRLTLQQKLNTSQTLLSLLELYRKPIENIQPNLVWRDSPLTPELMKLRTLAIRVAGRVGEQIRDVQVLATAEEEDEDVVMGGDEEKLKVDNVLASW</sequence>
<keyword evidence="3" id="KW-1185">Reference proteome</keyword>
<organism evidence="2 3">
    <name type="scientific">Trematosphaeria pertusa</name>
    <dbReference type="NCBI Taxonomy" id="390896"/>
    <lineage>
        <taxon>Eukaryota</taxon>
        <taxon>Fungi</taxon>
        <taxon>Dikarya</taxon>
        <taxon>Ascomycota</taxon>
        <taxon>Pezizomycotina</taxon>
        <taxon>Dothideomycetes</taxon>
        <taxon>Pleosporomycetidae</taxon>
        <taxon>Pleosporales</taxon>
        <taxon>Massarineae</taxon>
        <taxon>Trematosphaeriaceae</taxon>
        <taxon>Trematosphaeria</taxon>
    </lineage>
</organism>
<name>A0A6A6IKU0_9PLEO</name>
<protein>
    <submittedName>
        <fullName evidence="2">Uncharacterized protein</fullName>
    </submittedName>
</protein>
<evidence type="ECO:0000313" key="2">
    <source>
        <dbReference type="EMBL" id="KAF2251235.1"/>
    </source>
</evidence>
<evidence type="ECO:0000256" key="1">
    <source>
        <dbReference type="SAM" id="MobiDB-lite"/>
    </source>
</evidence>
<gene>
    <name evidence="2" type="ORF">BU26DRAFT_481814</name>
</gene>
<dbReference type="OrthoDB" id="21214at2759"/>
<dbReference type="EMBL" id="ML987193">
    <property type="protein sequence ID" value="KAF2251235.1"/>
    <property type="molecule type" value="Genomic_DNA"/>
</dbReference>
<dbReference type="InterPro" id="IPR025207">
    <property type="entry name" value="Sim4_Fta4"/>
</dbReference>
<dbReference type="GeneID" id="54579077"/>
<dbReference type="Pfam" id="PF13093">
    <property type="entry name" value="FTA4"/>
    <property type="match status" value="1"/>
</dbReference>
<evidence type="ECO:0000313" key="3">
    <source>
        <dbReference type="Proteomes" id="UP000800094"/>
    </source>
</evidence>